<proteinExistence type="predicted"/>
<evidence type="ECO:0000313" key="8">
    <source>
        <dbReference type="EMBL" id="KAA9111643.1"/>
    </source>
</evidence>
<gene>
    <name evidence="8" type="ORF">F6B43_03615</name>
</gene>
<keyword evidence="2" id="KW-0805">Transcription regulation</keyword>
<dbReference type="SMART" id="SM00421">
    <property type="entry name" value="HTH_LUXR"/>
    <property type="match status" value="1"/>
</dbReference>
<comment type="caution">
    <text evidence="8">The sequence shown here is derived from an EMBL/GenBank/DDBJ whole genome shotgun (WGS) entry which is preliminary data.</text>
</comment>
<protein>
    <submittedName>
        <fullName evidence="8">Response regulator transcription factor</fullName>
    </submittedName>
</protein>
<evidence type="ECO:0000256" key="4">
    <source>
        <dbReference type="ARBA" id="ARBA00023163"/>
    </source>
</evidence>
<dbReference type="OrthoDB" id="9808843at2"/>
<keyword evidence="1 5" id="KW-0597">Phosphoprotein</keyword>
<dbReference type="GO" id="GO:0000160">
    <property type="term" value="P:phosphorelay signal transduction system"/>
    <property type="evidence" value="ECO:0007669"/>
    <property type="project" value="InterPro"/>
</dbReference>
<evidence type="ECO:0000259" key="6">
    <source>
        <dbReference type="PROSITE" id="PS50043"/>
    </source>
</evidence>
<dbReference type="GO" id="GO:0006355">
    <property type="term" value="P:regulation of DNA-templated transcription"/>
    <property type="evidence" value="ECO:0007669"/>
    <property type="project" value="InterPro"/>
</dbReference>
<dbReference type="PRINTS" id="PR00038">
    <property type="entry name" value="HTHLUXR"/>
</dbReference>
<dbReference type="Gene3D" id="3.40.50.2300">
    <property type="match status" value="1"/>
</dbReference>
<dbReference type="InterPro" id="IPR000792">
    <property type="entry name" value="Tscrpt_reg_LuxR_C"/>
</dbReference>
<keyword evidence="3" id="KW-0238">DNA-binding</keyword>
<feature type="domain" description="HTH luxR-type" evidence="6">
    <location>
        <begin position="149"/>
        <end position="214"/>
    </location>
</feature>
<dbReference type="AlphaFoldDB" id="A0A5J5JA03"/>
<dbReference type="Pfam" id="PF00072">
    <property type="entry name" value="Response_reg"/>
    <property type="match status" value="1"/>
</dbReference>
<dbReference type="InterPro" id="IPR001789">
    <property type="entry name" value="Sig_transdc_resp-reg_receiver"/>
</dbReference>
<dbReference type="Proteomes" id="UP000325827">
    <property type="component" value="Unassembled WGS sequence"/>
</dbReference>
<accession>A0A5J5JA03</accession>
<dbReference type="SMART" id="SM00448">
    <property type="entry name" value="REC"/>
    <property type="match status" value="1"/>
</dbReference>
<dbReference type="InterPro" id="IPR058245">
    <property type="entry name" value="NreC/VraR/RcsB-like_REC"/>
</dbReference>
<feature type="domain" description="Response regulatory" evidence="7">
    <location>
        <begin position="3"/>
        <end position="119"/>
    </location>
</feature>
<dbReference type="PROSITE" id="PS50110">
    <property type="entry name" value="RESPONSE_REGULATORY"/>
    <property type="match status" value="1"/>
</dbReference>
<dbReference type="InterPro" id="IPR039420">
    <property type="entry name" value="WalR-like"/>
</dbReference>
<dbReference type="CDD" id="cd17535">
    <property type="entry name" value="REC_NarL-like"/>
    <property type="match status" value="1"/>
</dbReference>
<evidence type="ECO:0000256" key="2">
    <source>
        <dbReference type="ARBA" id="ARBA00023015"/>
    </source>
</evidence>
<organism evidence="8 9">
    <name type="scientific">Microbacterium rhizomatis</name>
    <dbReference type="NCBI Taxonomy" id="1631477"/>
    <lineage>
        <taxon>Bacteria</taxon>
        <taxon>Bacillati</taxon>
        <taxon>Actinomycetota</taxon>
        <taxon>Actinomycetes</taxon>
        <taxon>Micrococcales</taxon>
        <taxon>Microbacteriaceae</taxon>
        <taxon>Microbacterium</taxon>
    </lineage>
</organism>
<keyword evidence="9" id="KW-1185">Reference proteome</keyword>
<dbReference type="Pfam" id="PF00196">
    <property type="entry name" value="GerE"/>
    <property type="match status" value="1"/>
</dbReference>
<name>A0A5J5JA03_9MICO</name>
<dbReference type="PROSITE" id="PS50043">
    <property type="entry name" value="HTH_LUXR_2"/>
    <property type="match status" value="1"/>
</dbReference>
<reference evidence="9" key="1">
    <citation type="submission" date="2019-09" db="EMBL/GenBank/DDBJ databases">
        <title>Mumia zhuanghuii sp. nov. isolated from the intestinal contents of plateau pika (Ochotona curzoniae) in the Qinghai-Tibet plateau of China.</title>
        <authorList>
            <person name="Tian Z."/>
        </authorList>
    </citation>
    <scope>NUCLEOTIDE SEQUENCE [LARGE SCALE GENOMIC DNA]</scope>
    <source>
        <strain evidence="9">JCM 30598</strain>
    </source>
</reference>
<sequence>MIRVLVVDDQPLVRKGNALVLDTADDIEVVGEAADGLEAITLSADLTPDVVLMDVRMPGMDGIQATKTITSRQPLTRVVVFTTFDLDEYAFGALEAGASAFLLKSTTPELLTRAVRTVAGGESVVEPRITTKLISHYTLSTMHEADPHVHALLSSLTPREHDVFLAIAQGLSNPEISERHHLSPATVKTYVNRVFAKLTVRDRVQAVILAYTHGIIPVRE</sequence>
<dbReference type="GO" id="GO:0003677">
    <property type="term" value="F:DNA binding"/>
    <property type="evidence" value="ECO:0007669"/>
    <property type="project" value="UniProtKB-KW"/>
</dbReference>
<feature type="modified residue" description="4-aspartylphosphate" evidence="5">
    <location>
        <position position="54"/>
    </location>
</feature>
<dbReference type="CDD" id="cd06170">
    <property type="entry name" value="LuxR_C_like"/>
    <property type="match status" value="1"/>
</dbReference>
<keyword evidence="4" id="KW-0804">Transcription</keyword>
<evidence type="ECO:0000256" key="1">
    <source>
        <dbReference type="ARBA" id="ARBA00022553"/>
    </source>
</evidence>
<evidence type="ECO:0000259" key="7">
    <source>
        <dbReference type="PROSITE" id="PS50110"/>
    </source>
</evidence>
<dbReference type="PANTHER" id="PTHR43214">
    <property type="entry name" value="TWO-COMPONENT RESPONSE REGULATOR"/>
    <property type="match status" value="1"/>
</dbReference>
<evidence type="ECO:0000313" key="9">
    <source>
        <dbReference type="Proteomes" id="UP000325827"/>
    </source>
</evidence>
<dbReference type="SUPFAM" id="SSF52172">
    <property type="entry name" value="CheY-like"/>
    <property type="match status" value="1"/>
</dbReference>
<evidence type="ECO:0000256" key="3">
    <source>
        <dbReference type="ARBA" id="ARBA00023125"/>
    </source>
</evidence>
<dbReference type="EMBL" id="VYSA01000001">
    <property type="protein sequence ID" value="KAA9111643.1"/>
    <property type="molecule type" value="Genomic_DNA"/>
</dbReference>
<dbReference type="InterPro" id="IPR011006">
    <property type="entry name" value="CheY-like_superfamily"/>
</dbReference>
<dbReference type="PANTHER" id="PTHR43214:SF24">
    <property type="entry name" value="TRANSCRIPTIONAL REGULATORY PROTEIN NARL-RELATED"/>
    <property type="match status" value="1"/>
</dbReference>
<evidence type="ECO:0000256" key="5">
    <source>
        <dbReference type="PROSITE-ProRule" id="PRU00169"/>
    </source>
</evidence>